<dbReference type="GO" id="GO:0000908">
    <property type="term" value="F:taurine dioxygenase activity"/>
    <property type="evidence" value="ECO:0007669"/>
    <property type="project" value="TreeGrafter"/>
</dbReference>
<evidence type="ECO:0000256" key="3">
    <source>
        <dbReference type="ARBA" id="ARBA00022964"/>
    </source>
</evidence>
<dbReference type="PANTHER" id="PTHR30468">
    <property type="entry name" value="ALPHA-KETOGLUTARATE-DEPENDENT SULFONATE DIOXYGENASE"/>
    <property type="match status" value="1"/>
</dbReference>
<proteinExistence type="inferred from homology"/>
<dbReference type="EMBL" id="VNIQ01000013">
    <property type="protein sequence ID" value="TYQ00657.1"/>
    <property type="molecule type" value="Genomic_DNA"/>
</dbReference>
<gene>
    <name evidence="7" type="ORF">FNL38_11323</name>
</gene>
<keyword evidence="2" id="KW-0479">Metal-binding</keyword>
<dbReference type="InterPro" id="IPR003819">
    <property type="entry name" value="TauD/TfdA-like"/>
</dbReference>
<reference evidence="7" key="1">
    <citation type="submission" date="2019-07" db="EMBL/GenBank/DDBJ databases">
        <title>Genomic Encyclopedia of Type Strains, Phase IV (KMG-IV): sequencing the most valuable type-strain genomes for metagenomic binning, comparative biology and taxonomic classification.</title>
        <authorList>
            <person name="Goeker M."/>
        </authorList>
    </citation>
    <scope>NUCLEOTIDE SEQUENCE</scope>
    <source>
        <strain evidence="7">DSM 44596</strain>
    </source>
</reference>
<feature type="domain" description="TauD/TfdA-like" evidence="6">
    <location>
        <begin position="4"/>
        <end position="269"/>
    </location>
</feature>
<protein>
    <submittedName>
        <fullName evidence="7">Taurine dioxygenase</fullName>
    </submittedName>
</protein>
<evidence type="ECO:0000256" key="5">
    <source>
        <dbReference type="ARBA" id="ARBA00023004"/>
    </source>
</evidence>
<evidence type="ECO:0000313" key="7">
    <source>
        <dbReference type="EMBL" id="TYQ00657.1"/>
    </source>
</evidence>
<dbReference type="GO" id="GO:0046872">
    <property type="term" value="F:metal ion binding"/>
    <property type="evidence" value="ECO:0007669"/>
    <property type="project" value="UniProtKB-KW"/>
</dbReference>
<evidence type="ECO:0000256" key="2">
    <source>
        <dbReference type="ARBA" id="ARBA00022723"/>
    </source>
</evidence>
<organism evidence="7">
    <name type="scientific">Nocardia globerula</name>
    <dbReference type="NCBI Taxonomy" id="1818"/>
    <lineage>
        <taxon>Bacteria</taxon>
        <taxon>Bacillati</taxon>
        <taxon>Actinomycetota</taxon>
        <taxon>Actinomycetes</taxon>
        <taxon>Mycobacteriales</taxon>
        <taxon>Nocardiaceae</taxon>
        <taxon>Nocardia</taxon>
    </lineage>
</organism>
<keyword evidence="4" id="KW-0560">Oxidoreductase</keyword>
<comment type="similarity">
    <text evidence="1">Belongs to the TfdA dioxygenase family.</text>
</comment>
<evidence type="ECO:0000259" key="6">
    <source>
        <dbReference type="Pfam" id="PF02668"/>
    </source>
</evidence>
<keyword evidence="5" id="KW-0408">Iron</keyword>
<name>A0A652YHD6_NOCGL</name>
<dbReference type="InterPro" id="IPR042098">
    <property type="entry name" value="TauD-like_sf"/>
</dbReference>
<evidence type="ECO:0000256" key="4">
    <source>
        <dbReference type="ARBA" id="ARBA00023002"/>
    </source>
</evidence>
<evidence type="ECO:0000256" key="1">
    <source>
        <dbReference type="ARBA" id="ARBA00005896"/>
    </source>
</evidence>
<dbReference type="GO" id="GO:0005737">
    <property type="term" value="C:cytoplasm"/>
    <property type="evidence" value="ECO:0007669"/>
    <property type="project" value="TreeGrafter"/>
</dbReference>
<dbReference type="InterPro" id="IPR051323">
    <property type="entry name" value="AtsK-like"/>
</dbReference>
<dbReference type="Gene3D" id="3.60.130.10">
    <property type="entry name" value="Clavaminate synthase-like"/>
    <property type="match status" value="1"/>
</dbReference>
<keyword evidence="3 7" id="KW-0223">Dioxygenase</keyword>
<sequence>MIHVRPLSSRIGAEVHGVELDGTLRPEIVAELRKALVEFKVLFFRDQTRMTPDKHLDFGRLFGTLEAHPVATADRSELMTLRRAPDVATARANFPYGEDYWHSDVSWREHPSFGSILRAVEIPPVGGDTLWADMEAAFAGLSPQMQGALRPLRAIHDFDRAFGPGLAPEDRAAMAKRFPPVEHPVVRTNPDTGAPLLYVNEIFTTRIVGMDLRESDSLLQFLYRQATKPEYQCRFSWREGSVAFWDNRTTQHYACHDTGEGVREMHRVTISGDRPY</sequence>
<dbReference type="AlphaFoldDB" id="A0A652YHD6"/>
<dbReference type="SUPFAM" id="SSF51197">
    <property type="entry name" value="Clavaminate synthase-like"/>
    <property type="match status" value="1"/>
</dbReference>
<dbReference type="PANTHER" id="PTHR30468:SF1">
    <property type="entry name" value="ALPHA-KETOGLUTARATE-DEPENDENT SULFONATE DIOXYGENASE"/>
    <property type="match status" value="1"/>
</dbReference>
<dbReference type="GO" id="GO:0006790">
    <property type="term" value="P:sulfur compound metabolic process"/>
    <property type="evidence" value="ECO:0007669"/>
    <property type="project" value="TreeGrafter"/>
</dbReference>
<comment type="caution">
    <text evidence="7">The sequence shown here is derived from an EMBL/GenBank/DDBJ whole genome shotgun (WGS) entry which is preliminary data.</text>
</comment>
<accession>A0A652YHD6</accession>
<dbReference type="Pfam" id="PF02668">
    <property type="entry name" value="TauD"/>
    <property type="match status" value="1"/>
</dbReference>